<protein>
    <submittedName>
        <fullName evidence="6">S-adenosyl-L-methionine-dependent methyltransferase</fullName>
    </submittedName>
</protein>
<dbReference type="SUPFAM" id="SSF46785">
    <property type="entry name" value="Winged helix' DNA-binding domain"/>
    <property type="match status" value="1"/>
</dbReference>
<evidence type="ECO:0000259" key="4">
    <source>
        <dbReference type="Pfam" id="PF00891"/>
    </source>
</evidence>
<dbReference type="Gene3D" id="3.40.50.150">
    <property type="entry name" value="Vaccinia Virus protein VP39"/>
    <property type="match status" value="1"/>
</dbReference>
<evidence type="ECO:0000313" key="7">
    <source>
        <dbReference type="Proteomes" id="UP001303647"/>
    </source>
</evidence>
<evidence type="ECO:0000259" key="5">
    <source>
        <dbReference type="Pfam" id="PF08100"/>
    </source>
</evidence>
<feature type="domain" description="O-methyltransferase C-terminal" evidence="4">
    <location>
        <begin position="306"/>
        <end position="473"/>
    </location>
</feature>
<proteinExistence type="predicted"/>
<dbReference type="PROSITE" id="PS51683">
    <property type="entry name" value="SAM_OMT_II"/>
    <property type="match status" value="1"/>
</dbReference>
<dbReference type="Proteomes" id="UP001303647">
    <property type="component" value="Unassembled WGS sequence"/>
</dbReference>
<evidence type="ECO:0000256" key="2">
    <source>
        <dbReference type="ARBA" id="ARBA00022679"/>
    </source>
</evidence>
<evidence type="ECO:0000256" key="1">
    <source>
        <dbReference type="ARBA" id="ARBA00022603"/>
    </source>
</evidence>
<dbReference type="GO" id="GO:0046983">
    <property type="term" value="F:protein dimerization activity"/>
    <property type="evidence" value="ECO:0007669"/>
    <property type="project" value="InterPro"/>
</dbReference>
<evidence type="ECO:0000256" key="3">
    <source>
        <dbReference type="ARBA" id="ARBA00022691"/>
    </source>
</evidence>
<dbReference type="InterPro" id="IPR012967">
    <property type="entry name" value="COMT_dimerisation"/>
</dbReference>
<reference evidence="6" key="2">
    <citation type="submission" date="2023-05" db="EMBL/GenBank/DDBJ databases">
        <authorList>
            <consortium name="Lawrence Berkeley National Laboratory"/>
            <person name="Steindorff A."/>
            <person name="Hensen N."/>
            <person name="Bonometti L."/>
            <person name="Westerberg I."/>
            <person name="Brannstrom I.O."/>
            <person name="Guillou S."/>
            <person name="Cros-Aarteil S."/>
            <person name="Calhoun S."/>
            <person name="Haridas S."/>
            <person name="Kuo A."/>
            <person name="Mondo S."/>
            <person name="Pangilinan J."/>
            <person name="Riley R."/>
            <person name="Labutti K."/>
            <person name="Andreopoulos B."/>
            <person name="Lipzen A."/>
            <person name="Chen C."/>
            <person name="Yanf M."/>
            <person name="Daum C."/>
            <person name="Ng V."/>
            <person name="Clum A."/>
            <person name="Ohm R."/>
            <person name="Martin F."/>
            <person name="Silar P."/>
            <person name="Natvig D."/>
            <person name="Lalanne C."/>
            <person name="Gautier V."/>
            <person name="Ament-Velasquez S.L."/>
            <person name="Kruys A."/>
            <person name="Hutchinson M.I."/>
            <person name="Powell A.J."/>
            <person name="Barry K."/>
            <person name="Miller A.N."/>
            <person name="Grigoriev I.V."/>
            <person name="Debuchy R."/>
            <person name="Gladieux P."/>
            <person name="Thoren M.H."/>
            <person name="Johannesson H."/>
        </authorList>
    </citation>
    <scope>NUCLEOTIDE SEQUENCE</scope>
    <source>
        <strain evidence="6">CBS 359.72</strain>
    </source>
</reference>
<dbReference type="InterPro" id="IPR016461">
    <property type="entry name" value="COMT-like"/>
</dbReference>
<dbReference type="Pfam" id="PF00891">
    <property type="entry name" value="Methyltransf_2"/>
    <property type="match status" value="1"/>
</dbReference>
<dbReference type="InterPro" id="IPR029063">
    <property type="entry name" value="SAM-dependent_MTases_sf"/>
</dbReference>
<dbReference type="Pfam" id="PF08100">
    <property type="entry name" value="Dimerisation"/>
    <property type="match status" value="1"/>
</dbReference>
<dbReference type="EMBL" id="MU857764">
    <property type="protein sequence ID" value="KAK4244016.1"/>
    <property type="molecule type" value="Genomic_DNA"/>
</dbReference>
<dbReference type="AlphaFoldDB" id="A0AAN7CLU2"/>
<dbReference type="PANTHER" id="PTHR43712:SF2">
    <property type="entry name" value="O-METHYLTRANSFERASE CICE"/>
    <property type="match status" value="1"/>
</dbReference>
<reference evidence="6" key="1">
    <citation type="journal article" date="2023" name="Mol. Phylogenet. Evol.">
        <title>Genome-scale phylogeny and comparative genomics of the fungal order Sordariales.</title>
        <authorList>
            <person name="Hensen N."/>
            <person name="Bonometti L."/>
            <person name="Westerberg I."/>
            <person name="Brannstrom I.O."/>
            <person name="Guillou S."/>
            <person name="Cros-Aarteil S."/>
            <person name="Calhoun S."/>
            <person name="Haridas S."/>
            <person name="Kuo A."/>
            <person name="Mondo S."/>
            <person name="Pangilinan J."/>
            <person name="Riley R."/>
            <person name="LaButti K."/>
            <person name="Andreopoulos B."/>
            <person name="Lipzen A."/>
            <person name="Chen C."/>
            <person name="Yan M."/>
            <person name="Daum C."/>
            <person name="Ng V."/>
            <person name="Clum A."/>
            <person name="Steindorff A."/>
            <person name="Ohm R.A."/>
            <person name="Martin F."/>
            <person name="Silar P."/>
            <person name="Natvig D.O."/>
            <person name="Lalanne C."/>
            <person name="Gautier V."/>
            <person name="Ament-Velasquez S.L."/>
            <person name="Kruys A."/>
            <person name="Hutchinson M.I."/>
            <person name="Powell A.J."/>
            <person name="Barry K."/>
            <person name="Miller A.N."/>
            <person name="Grigoriev I.V."/>
            <person name="Debuchy R."/>
            <person name="Gladieux P."/>
            <person name="Hiltunen Thoren M."/>
            <person name="Johannesson H."/>
        </authorList>
    </citation>
    <scope>NUCLEOTIDE SEQUENCE</scope>
    <source>
        <strain evidence="6">CBS 359.72</strain>
    </source>
</reference>
<gene>
    <name evidence="6" type="ORF">C7999DRAFT_35637</name>
</gene>
<sequence length="501" mass="55366">MAINGTQKINGKASQPSGGLDETSLQLLQLSGLIQTWTANYIAAKNDTSADDQSPLPSRELFDAQRTLLAAAGMLTELVSDPSSRIIEVALQQFEARSLHLAAATRVPDILAEKGEMSVDELSSQVGIEKKKLSRVMRCLCSIHLFSEPREDVFANNRITSALVGNDPLRAYVLLGGQDVYTASDYLPRTLRDPVKGPSYSVEVTPFQDAVGTSAPRWTWLEEQPRIRDLLDGRNGPDGKPSAYPGNFGTEMQTLAERVAARQSDREEKVARPEHGLFGLAMVGGGRVFGLAHLYDFPWASLGEATVVDVGGGMGGFCLQLSHIYPSLRFVVQDRGPVLKQGETELWPRENLGALQAGRVRFVQHDFFDENPIKGADVYWLRYIIHDWSDDYCVRILQAIKAAMGPRSRILICDQVMNTTGGCAELASAPAPLPANYGYFTRYSHTRDLTVMSLINGIERKPTEFRDLVERSGLHLNRFWECRSQVGLVEVVLPDSELRLS</sequence>
<evidence type="ECO:0000313" key="6">
    <source>
        <dbReference type="EMBL" id="KAK4244016.1"/>
    </source>
</evidence>
<organism evidence="6 7">
    <name type="scientific">Corynascus novoguineensis</name>
    <dbReference type="NCBI Taxonomy" id="1126955"/>
    <lineage>
        <taxon>Eukaryota</taxon>
        <taxon>Fungi</taxon>
        <taxon>Dikarya</taxon>
        <taxon>Ascomycota</taxon>
        <taxon>Pezizomycotina</taxon>
        <taxon>Sordariomycetes</taxon>
        <taxon>Sordariomycetidae</taxon>
        <taxon>Sordariales</taxon>
        <taxon>Chaetomiaceae</taxon>
        <taxon>Corynascus</taxon>
    </lineage>
</organism>
<keyword evidence="2" id="KW-0808">Transferase</keyword>
<name>A0AAN7CLU2_9PEZI</name>
<dbReference type="SUPFAM" id="SSF53335">
    <property type="entry name" value="S-adenosyl-L-methionine-dependent methyltransferases"/>
    <property type="match status" value="1"/>
</dbReference>
<feature type="domain" description="O-methyltransferase dimerisation" evidence="5">
    <location>
        <begin position="99"/>
        <end position="164"/>
    </location>
</feature>
<dbReference type="GO" id="GO:0032259">
    <property type="term" value="P:methylation"/>
    <property type="evidence" value="ECO:0007669"/>
    <property type="project" value="UniProtKB-KW"/>
</dbReference>
<dbReference type="PANTHER" id="PTHR43712">
    <property type="entry name" value="PUTATIVE (AFU_ORTHOLOGUE AFUA_4G14580)-RELATED"/>
    <property type="match status" value="1"/>
</dbReference>
<dbReference type="InterPro" id="IPR036388">
    <property type="entry name" value="WH-like_DNA-bd_sf"/>
</dbReference>
<keyword evidence="3" id="KW-0949">S-adenosyl-L-methionine</keyword>
<accession>A0AAN7CLU2</accession>
<dbReference type="InterPro" id="IPR001077">
    <property type="entry name" value="COMT_C"/>
</dbReference>
<dbReference type="InterPro" id="IPR036390">
    <property type="entry name" value="WH_DNA-bd_sf"/>
</dbReference>
<keyword evidence="1 6" id="KW-0489">Methyltransferase</keyword>
<keyword evidence="7" id="KW-1185">Reference proteome</keyword>
<dbReference type="Gene3D" id="1.10.10.10">
    <property type="entry name" value="Winged helix-like DNA-binding domain superfamily/Winged helix DNA-binding domain"/>
    <property type="match status" value="1"/>
</dbReference>
<dbReference type="GO" id="GO:0008171">
    <property type="term" value="F:O-methyltransferase activity"/>
    <property type="evidence" value="ECO:0007669"/>
    <property type="project" value="InterPro"/>
</dbReference>
<comment type="caution">
    <text evidence="6">The sequence shown here is derived from an EMBL/GenBank/DDBJ whole genome shotgun (WGS) entry which is preliminary data.</text>
</comment>